<dbReference type="EMBL" id="JAQNDK010000001">
    <property type="protein sequence ID" value="MDC0677713.1"/>
    <property type="molecule type" value="Genomic_DNA"/>
</dbReference>
<dbReference type="RefSeq" id="WP_272094467.1">
    <property type="nucleotide sequence ID" value="NZ_JAQNDK010000001.1"/>
</dbReference>
<evidence type="ECO:0000313" key="4">
    <source>
        <dbReference type="Proteomes" id="UP001217485"/>
    </source>
</evidence>
<protein>
    <submittedName>
        <fullName evidence="3">Trypsin-like serine protease</fullName>
        <ecNumber evidence="3">3.4.21.-</ecNumber>
    </submittedName>
</protein>
<dbReference type="PRINTS" id="PR00722">
    <property type="entry name" value="CHYMOTRYPSIN"/>
</dbReference>
<keyword evidence="1" id="KW-0732">Signal</keyword>
<evidence type="ECO:0000259" key="2">
    <source>
        <dbReference type="PROSITE" id="PS50240"/>
    </source>
</evidence>
<dbReference type="InterPro" id="IPR051333">
    <property type="entry name" value="CLIP_Serine_Protease"/>
</dbReference>
<dbReference type="InterPro" id="IPR001314">
    <property type="entry name" value="Peptidase_S1A"/>
</dbReference>
<proteinExistence type="predicted"/>
<evidence type="ECO:0000256" key="1">
    <source>
        <dbReference type="SAM" id="SignalP"/>
    </source>
</evidence>
<dbReference type="Gene3D" id="2.40.10.10">
    <property type="entry name" value="Trypsin-like serine proteases"/>
    <property type="match status" value="1"/>
</dbReference>
<organism evidence="3 4">
    <name type="scientific">Sorangium atrum</name>
    <dbReference type="NCBI Taxonomy" id="2995308"/>
    <lineage>
        <taxon>Bacteria</taxon>
        <taxon>Pseudomonadati</taxon>
        <taxon>Myxococcota</taxon>
        <taxon>Polyangia</taxon>
        <taxon>Polyangiales</taxon>
        <taxon>Polyangiaceae</taxon>
        <taxon>Sorangium</taxon>
    </lineage>
</organism>
<comment type="caution">
    <text evidence="3">The sequence shown here is derived from an EMBL/GenBank/DDBJ whole genome shotgun (WGS) entry which is preliminary data.</text>
</comment>
<dbReference type="InterPro" id="IPR009003">
    <property type="entry name" value="Peptidase_S1_PA"/>
</dbReference>
<dbReference type="PROSITE" id="PS50240">
    <property type="entry name" value="TRYPSIN_DOM"/>
    <property type="match status" value="1"/>
</dbReference>
<dbReference type="InterPro" id="IPR001254">
    <property type="entry name" value="Trypsin_dom"/>
</dbReference>
<dbReference type="PROSITE" id="PS00134">
    <property type="entry name" value="TRYPSIN_HIS"/>
    <property type="match status" value="1"/>
</dbReference>
<feature type="chain" id="PRO_5047019677" evidence="1">
    <location>
        <begin position="31"/>
        <end position="307"/>
    </location>
</feature>
<dbReference type="SUPFAM" id="SSF50494">
    <property type="entry name" value="Trypsin-like serine proteases"/>
    <property type="match status" value="1"/>
</dbReference>
<dbReference type="GO" id="GO:0016787">
    <property type="term" value="F:hydrolase activity"/>
    <property type="evidence" value="ECO:0007669"/>
    <property type="project" value="UniProtKB-KW"/>
</dbReference>
<accession>A0ABT5BU97</accession>
<dbReference type="InterPro" id="IPR043504">
    <property type="entry name" value="Peptidase_S1_PA_chymotrypsin"/>
</dbReference>
<dbReference type="PANTHER" id="PTHR24260">
    <property type="match status" value="1"/>
</dbReference>
<reference evidence="3 4" key="1">
    <citation type="submission" date="2023-01" db="EMBL/GenBank/DDBJ databases">
        <title>Minimal conservation of predation-associated metabolite biosynthetic gene clusters underscores biosynthetic potential of Myxococcota including descriptions for ten novel species: Archangium lansinium sp. nov., Myxococcus landrumus sp. nov., Nannocystis bai.</title>
        <authorList>
            <person name="Ahearne A."/>
            <person name="Stevens C."/>
            <person name="Dowd S."/>
        </authorList>
    </citation>
    <scope>NUCLEOTIDE SEQUENCE [LARGE SCALE GENOMIC DNA]</scope>
    <source>
        <strain evidence="3 4">WIWO2</strain>
    </source>
</reference>
<dbReference type="EC" id="3.4.21.-" evidence="3"/>
<dbReference type="InterPro" id="IPR018114">
    <property type="entry name" value="TRYPSIN_HIS"/>
</dbReference>
<feature type="signal peptide" evidence="1">
    <location>
        <begin position="1"/>
        <end position="30"/>
    </location>
</feature>
<name>A0ABT5BU97_9BACT</name>
<feature type="domain" description="Peptidase S1" evidence="2">
    <location>
        <begin position="31"/>
        <end position="291"/>
    </location>
</feature>
<evidence type="ECO:0000313" key="3">
    <source>
        <dbReference type="EMBL" id="MDC0677713.1"/>
    </source>
</evidence>
<dbReference type="SMART" id="SM00020">
    <property type="entry name" value="Tryp_SPc"/>
    <property type="match status" value="1"/>
</dbReference>
<dbReference type="PANTHER" id="PTHR24260:SF136">
    <property type="entry name" value="GH08193P-RELATED"/>
    <property type="match status" value="1"/>
</dbReference>
<dbReference type="Proteomes" id="UP001217485">
    <property type="component" value="Unassembled WGS sequence"/>
</dbReference>
<gene>
    <name evidence="3" type="ORF">POL72_08150</name>
</gene>
<keyword evidence="3" id="KW-0378">Hydrolase</keyword>
<dbReference type="Pfam" id="PF00089">
    <property type="entry name" value="Trypsin"/>
    <property type="match status" value="1"/>
</dbReference>
<keyword evidence="4" id="KW-1185">Reference proteome</keyword>
<sequence>MTTIEKLVPGRLLAAAVALAVSLRAAPARAITGNYKPDPVHTYVGLVEFYNQDGVPSFQCSGSLLSPRIFLTAGHCTNDAFNWSYARVYFHQFAATSFDPATQMDPVTGYPTGCVGDDPYCVTGHTLYDFGFVGFPGFIPNTHDAGIVVLDEPASFPTNFPSLAAPGTLDQLATRRGTQDTTFVASGYGVSDNWPPDRPVVWFGQRLMATTKLQNLRNVFTDGYNFQVSMSPGNDRGGLCIGDSGGPVLWDDSDIIAGLVSFGKHRQCLGNGFAFRVDQQELLDWILEIAATVGEDDLISVVPIPAG</sequence>